<dbReference type="Pfam" id="PF12796">
    <property type="entry name" value="Ank_2"/>
    <property type="match status" value="3"/>
</dbReference>
<dbReference type="InterPro" id="IPR036770">
    <property type="entry name" value="Ankyrin_rpt-contain_sf"/>
</dbReference>
<feature type="repeat" description="ANK" evidence="1">
    <location>
        <begin position="396"/>
        <end position="428"/>
    </location>
</feature>
<dbReference type="PRINTS" id="PR01415">
    <property type="entry name" value="ANKYRIN"/>
</dbReference>
<dbReference type="Gene3D" id="1.25.40.20">
    <property type="entry name" value="Ankyrin repeat-containing domain"/>
    <property type="match status" value="2"/>
</dbReference>
<dbReference type="VEuPathDB" id="TrichDB:TVAG_299620"/>
<reference evidence="3" key="1">
    <citation type="submission" date="2006-10" db="EMBL/GenBank/DDBJ databases">
        <authorList>
            <person name="Amadeo P."/>
            <person name="Zhao Q."/>
            <person name="Wortman J."/>
            <person name="Fraser-Liggett C."/>
            <person name="Carlton J."/>
        </authorList>
    </citation>
    <scope>NUCLEOTIDE SEQUENCE</scope>
    <source>
        <strain evidence="3">G3</strain>
    </source>
</reference>
<dbReference type="KEGG" id="tva:4754578"/>
<evidence type="ECO:0000313" key="4">
    <source>
        <dbReference type="Proteomes" id="UP000001542"/>
    </source>
</evidence>
<evidence type="ECO:0000259" key="2">
    <source>
        <dbReference type="Pfam" id="PF11929"/>
    </source>
</evidence>
<dbReference type="PANTHER" id="PTHR24182">
    <property type="entry name" value="ANKYRIN REPEAT AND SOCS BOX CONTAINING 4"/>
    <property type="match status" value="1"/>
</dbReference>
<dbReference type="PROSITE" id="PS50297">
    <property type="entry name" value="ANK_REP_REGION"/>
    <property type="match status" value="6"/>
</dbReference>
<dbReference type="InterPro" id="IPR020683">
    <property type="entry name" value="DUF3447"/>
</dbReference>
<dbReference type="PANTHER" id="PTHR24182:SF13">
    <property type="entry name" value="LD18443P"/>
    <property type="match status" value="1"/>
</dbReference>
<dbReference type="SMR" id="A2FE73"/>
<dbReference type="eggNOG" id="KOG4177">
    <property type="taxonomic scope" value="Eukaryota"/>
</dbReference>
<keyword evidence="1" id="KW-0040">ANK repeat</keyword>
<feature type="repeat" description="ANK" evidence="1">
    <location>
        <begin position="330"/>
        <end position="362"/>
    </location>
</feature>
<dbReference type="Pfam" id="PF11929">
    <property type="entry name" value="DUF3447"/>
    <property type="match status" value="1"/>
</dbReference>
<feature type="repeat" description="ANK" evidence="1">
    <location>
        <begin position="363"/>
        <end position="395"/>
    </location>
</feature>
<dbReference type="SUPFAM" id="SSF48403">
    <property type="entry name" value="Ankyrin repeat"/>
    <property type="match status" value="1"/>
</dbReference>
<dbReference type="InParanoid" id="A2FE73"/>
<feature type="repeat" description="ANK" evidence="1">
    <location>
        <begin position="429"/>
        <end position="461"/>
    </location>
</feature>
<protein>
    <recommendedName>
        <fullName evidence="2">DUF3447 domain-containing protein</fullName>
    </recommendedName>
</protein>
<dbReference type="SMART" id="SM00248">
    <property type="entry name" value="ANK"/>
    <property type="match status" value="9"/>
</dbReference>
<dbReference type="PROSITE" id="PS50088">
    <property type="entry name" value="ANK_REPEAT"/>
    <property type="match status" value="6"/>
</dbReference>
<reference evidence="3" key="2">
    <citation type="journal article" date="2007" name="Science">
        <title>Draft genome sequence of the sexually transmitted pathogen Trichomonas vaginalis.</title>
        <authorList>
            <person name="Carlton J.M."/>
            <person name="Hirt R.P."/>
            <person name="Silva J.C."/>
            <person name="Delcher A.L."/>
            <person name="Schatz M."/>
            <person name="Zhao Q."/>
            <person name="Wortman J.R."/>
            <person name="Bidwell S.L."/>
            <person name="Alsmark U.C.M."/>
            <person name="Besteiro S."/>
            <person name="Sicheritz-Ponten T."/>
            <person name="Noel C.J."/>
            <person name="Dacks J.B."/>
            <person name="Foster P.G."/>
            <person name="Simillion C."/>
            <person name="Van de Peer Y."/>
            <person name="Miranda-Saavedra D."/>
            <person name="Barton G.J."/>
            <person name="Westrop G.D."/>
            <person name="Mueller S."/>
            <person name="Dessi D."/>
            <person name="Fiori P.L."/>
            <person name="Ren Q."/>
            <person name="Paulsen I."/>
            <person name="Zhang H."/>
            <person name="Bastida-Corcuera F.D."/>
            <person name="Simoes-Barbosa A."/>
            <person name="Brown M.T."/>
            <person name="Hayes R.D."/>
            <person name="Mukherjee M."/>
            <person name="Okumura C.Y."/>
            <person name="Schneider R."/>
            <person name="Smith A.J."/>
            <person name="Vanacova S."/>
            <person name="Villalvazo M."/>
            <person name="Haas B.J."/>
            <person name="Pertea M."/>
            <person name="Feldblyum T.V."/>
            <person name="Utterback T.R."/>
            <person name="Shu C.L."/>
            <person name="Osoegawa K."/>
            <person name="de Jong P.J."/>
            <person name="Hrdy I."/>
            <person name="Horvathova L."/>
            <person name="Zubacova Z."/>
            <person name="Dolezal P."/>
            <person name="Malik S.B."/>
            <person name="Logsdon J.M. Jr."/>
            <person name="Henze K."/>
            <person name="Gupta A."/>
            <person name="Wang C.C."/>
            <person name="Dunne R.L."/>
            <person name="Upcroft J.A."/>
            <person name="Upcroft P."/>
            <person name="White O."/>
            <person name="Salzberg S.L."/>
            <person name="Tang P."/>
            <person name="Chiu C.-H."/>
            <person name="Lee Y.-S."/>
            <person name="Embley T.M."/>
            <person name="Coombs G.H."/>
            <person name="Mottram J.C."/>
            <person name="Tachezy J."/>
            <person name="Fraser-Liggett C.M."/>
            <person name="Johnson P.J."/>
        </authorList>
    </citation>
    <scope>NUCLEOTIDE SEQUENCE [LARGE SCALE GENOMIC DNA]</scope>
    <source>
        <strain evidence="3">G3</strain>
    </source>
</reference>
<dbReference type="Proteomes" id="UP000001542">
    <property type="component" value="Unassembled WGS sequence"/>
</dbReference>
<accession>A2FE73</accession>
<dbReference type="AlphaFoldDB" id="A2FE73"/>
<evidence type="ECO:0000313" key="3">
    <source>
        <dbReference type="EMBL" id="EAX96802.1"/>
    </source>
</evidence>
<name>A2FE73_TRIV3</name>
<dbReference type="STRING" id="5722.A2FE73"/>
<dbReference type="RefSeq" id="XP_001309732.1">
    <property type="nucleotide sequence ID" value="XM_001309731.1"/>
</dbReference>
<gene>
    <name evidence="3" type="ORF">TVAG_299620</name>
</gene>
<dbReference type="VEuPathDB" id="TrichDB:TVAGG3_0706210"/>
<feature type="domain" description="DUF3447" evidence="2">
    <location>
        <begin position="185"/>
        <end position="260"/>
    </location>
</feature>
<dbReference type="EMBL" id="DS113743">
    <property type="protein sequence ID" value="EAX96802.1"/>
    <property type="molecule type" value="Genomic_DNA"/>
</dbReference>
<dbReference type="OrthoDB" id="539213at2759"/>
<proteinExistence type="predicted"/>
<keyword evidence="4" id="KW-1185">Reference proteome</keyword>
<dbReference type="InterPro" id="IPR002110">
    <property type="entry name" value="Ankyrin_rpt"/>
</dbReference>
<feature type="repeat" description="ANK" evidence="1">
    <location>
        <begin position="297"/>
        <end position="329"/>
    </location>
</feature>
<sequence length="526" mass="60630">MSEIQGKYYELMELFKDYDDAFKSLYKLKTNKEYEINEIYLKIKAILIESNLFSPKQILEKICLMIRYNNRYCSSYIMIMKKIFADYQQLKLHNDSPVYNLLDKENLTPHFNENYQILFLQDSIFKQIIDDNINSFIQFTEKDGFDHSLFSETALFPDELTHYSLLELCCYYGSVNCFKILRSKFNTEITPKCLQLSFLSGVPDIMNECLKYQQPDKKTMEYAIASHNSDFFTYLMNKYGIEVNLKCFAEFNNLQDFFIYLDHTNNIDKFFVYSPDFHLISLVEYLLSHGANINAKFEFTALHNAVINERKDIVEFLVSNGADINERKTLGETALHYAAYEDYADIAEFLIAHGIDIQAEDNNGCTAMHRAANHNSLRIIDVLVSHGADANAKDEENETPLHAAAYSNYILAAEKLFSYGAEIDAKDNEGCTPLHRAVWFSDNDFVEMLISHGADINAKDYMDRTPLHHAANQNRKEAARILINHGCEINCKDKRNHTPLDVVSKFGGKRMADFLISQGAKGSSEQ</sequence>
<organism evidence="3 4">
    <name type="scientific">Trichomonas vaginalis (strain ATCC PRA-98 / G3)</name>
    <dbReference type="NCBI Taxonomy" id="412133"/>
    <lineage>
        <taxon>Eukaryota</taxon>
        <taxon>Metamonada</taxon>
        <taxon>Parabasalia</taxon>
        <taxon>Trichomonadida</taxon>
        <taxon>Trichomonadidae</taxon>
        <taxon>Trichomonas</taxon>
    </lineage>
</organism>
<evidence type="ECO:0000256" key="1">
    <source>
        <dbReference type="PROSITE-ProRule" id="PRU00023"/>
    </source>
</evidence>
<feature type="repeat" description="ANK" evidence="1">
    <location>
        <begin position="462"/>
        <end position="494"/>
    </location>
</feature>